<evidence type="ECO:0000313" key="3">
    <source>
        <dbReference type="Proteomes" id="UP000219215"/>
    </source>
</evidence>
<accession>A0A2C8FDG9</accession>
<keyword evidence="1" id="KW-1133">Transmembrane helix</keyword>
<sequence>MIMGSKHGRMRCEVVVQPSGSGTESRLVLLAALLTILICGAVIMLRNTAATAKEVPGWQIDAFEDLGAEELAVFNGLYTAAPEIEMFHEDEGDWPSVDQLAADFIPPFMQDAAWEINGAMGWSRTIISTHDKHIALYVGHPATPSVSGSFMLVMLHDHVKKEGNANASAHAPYEVWLHQSPVAEVPSAVTDQALINTGWREVVARKGSDETRQTKEEFMQ</sequence>
<evidence type="ECO:0000256" key="1">
    <source>
        <dbReference type="SAM" id="Phobius"/>
    </source>
</evidence>
<dbReference type="AlphaFoldDB" id="A0A2C8FDG9"/>
<keyword evidence="3" id="KW-1185">Reference proteome</keyword>
<keyword evidence="1" id="KW-0472">Membrane</keyword>
<gene>
    <name evidence="2" type="ORF">DPRO_3193</name>
</gene>
<keyword evidence="1" id="KW-0812">Transmembrane</keyword>
<dbReference type="Proteomes" id="UP000219215">
    <property type="component" value="Chromosome DPRO"/>
</dbReference>
<dbReference type="KEGG" id="pprf:DPRO_3193"/>
<evidence type="ECO:0000313" key="2">
    <source>
        <dbReference type="EMBL" id="SOB60105.1"/>
    </source>
</evidence>
<proteinExistence type="predicted"/>
<dbReference type="InterPro" id="IPR046160">
    <property type="entry name" value="DUF6162"/>
</dbReference>
<organism evidence="2 3">
    <name type="scientific">Pseudodesulfovibrio profundus</name>
    <dbReference type="NCBI Taxonomy" id="57320"/>
    <lineage>
        <taxon>Bacteria</taxon>
        <taxon>Pseudomonadati</taxon>
        <taxon>Thermodesulfobacteriota</taxon>
        <taxon>Desulfovibrionia</taxon>
        <taxon>Desulfovibrionales</taxon>
        <taxon>Desulfovibrionaceae</taxon>
    </lineage>
</organism>
<reference evidence="3" key="1">
    <citation type="submission" date="2017-09" db="EMBL/GenBank/DDBJ databases">
        <authorList>
            <person name="Regsiter A."/>
            <person name="William W."/>
        </authorList>
    </citation>
    <scope>NUCLEOTIDE SEQUENCE [LARGE SCALE GENOMIC DNA]</scope>
    <source>
        <strain evidence="3">500-1</strain>
    </source>
</reference>
<dbReference type="Pfam" id="PF19659">
    <property type="entry name" value="DUF6162"/>
    <property type="match status" value="1"/>
</dbReference>
<feature type="transmembrane region" description="Helical" evidence="1">
    <location>
        <begin position="27"/>
        <end position="45"/>
    </location>
</feature>
<name>A0A2C8FDG9_9BACT</name>
<protein>
    <submittedName>
        <fullName evidence="2">Uncharacterized protein</fullName>
    </submittedName>
</protein>
<dbReference type="EMBL" id="LT907975">
    <property type="protein sequence ID" value="SOB60105.1"/>
    <property type="molecule type" value="Genomic_DNA"/>
</dbReference>